<dbReference type="Pfam" id="PF00145">
    <property type="entry name" value="DNA_methylase"/>
    <property type="match status" value="1"/>
</dbReference>
<dbReference type="GO" id="GO:0009307">
    <property type="term" value="P:DNA restriction-modification system"/>
    <property type="evidence" value="ECO:0007669"/>
    <property type="project" value="UniProtKB-KW"/>
</dbReference>
<comment type="caution">
    <text evidence="7">The sequence shown here is derived from an EMBL/GenBank/DDBJ whole genome shotgun (WGS) entry which is preliminary data.</text>
</comment>
<dbReference type="InterPro" id="IPR050390">
    <property type="entry name" value="C5-Methyltransferase"/>
</dbReference>
<protein>
    <recommendedName>
        <fullName evidence="1">DNA (cytosine-5-)-methyltransferase</fullName>
        <ecNumber evidence="1">2.1.1.37</ecNumber>
    </recommendedName>
</protein>
<evidence type="ECO:0000256" key="2">
    <source>
        <dbReference type="ARBA" id="ARBA00022603"/>
    </source>
</evidence>
<evidence type="ECO:0000313" key="8">
    <source>
        <dbReference type="Proteomes" id="UP000276061"/>
    </source>
</evidence>
<gene>
    <name evidence="7" type="ORF">EF878_05540</name>
</gene>
<dbReference type="Gene3D" id="3.90.120.10">
    <property type="entry name" value="DNA Methylase, subunit A, domain 2"/>
    <property type="match status" value="1"/>
</dbReference>
<evidence type="ECO:0000256" key="1">
    <source>
        <dbReference type="ARBA" id="ARBA00011975"/>
    </source>
</evidence>
<dbReference type="RefSeq" id="WP_123252211.1">
    <property type="nucleotide sequence ID" value="NZ_RJLR01000011.1"/>
</dbReference>
<dbReference type="PANTHER" id="PTHR10629:SF52">
    <property type="entry name" value="DNA (CYTOSINE-5)-METHYLTRANSFERASE 1"/>
    <property type="match status" value="1"/>
</dbReference>
<keyword evidence="4" id="KW-0949">S-adenosyl-L-methionine</keyword>
<keyword evidence="2 7" id="KW-0489">Methyltransferase</keyword>
<sequence length="711" mass="76649">MKNNREIVVDNFAGGGGASTGIELAIGRSVDIAINHDPNAIAMHTTNHPDTLHYCESVFDVDPIAATAGRPVGLAWFSPDCTHFSKARGSAPVKKEIRGLAWIVLRWALAVRPRVMMLENVAEFKTWGPLLTDADGIRRPDPSRAGETFSAFVGMLSGGIPADHPALAECCEFLGVTLDSEPAQQLVNGLGYAVEHRELRADNYGTPQRRTRFFMVIRCDGQPIVWPTPTHGDPKSSEVQRGQLKPWRTAADCVDWSIPASSIFERKKPLADNTLRRVAKGLWRHVLTNADPFIVTNTTGHPGAGIDDPLPTVTTGGHHMLGQAVLAPFTAGAGGPKYSGKPVAIDRPFGTLTADNHRALVSPVLTPFITEHANASNQRNMPVSEPMRTLCAQVKGGHFSVVAPTMIPLRGTSEAQLFGHSVERPLSTVTASGAHHAIAAVHLAHLTHHGDRAGTSPDEPLSPVTAAHRGEQAMITASLVDMGHGESCSTGARRWSAGVRSLETPLNTVTASASPSALTMALFEQANGGFYDGDGNAADTPISTLTASCSNQRLVTAYLIKYYSSGGQWQRADEPLHTITAKDRAGVVEVIKVPAGSLSPELREKARRCADLLHSHLSEHFAESAEMVLMAYRGIWWVLVDITLRMLQAPELYAAQGFPDWYVIDMDYRGVRHTKTAQVARCGNAVPPQFAEALVRANLPEMCAEREEVAA</sequence>
<dbReference type="GO" id="GO:0003886">
    <property type="term" value="F:DNA (cytosine-5-)-methyltransferase activity"/>
    <property type="evidence" value="ECO:0007669"/>
    <property type="project" value="UniProtKB-EC"/>
</dbReference>
<dbReference type="InterPro" id="IPR029063">
    <property type="entry name" value="SAM-dependent_MTases_sf"/>
</dbReference>
<name>A0A3N0G6D1_9GAMM</name>
<keyword evidence="5" id="KW-0680">Restriction system</keyword>
<dbReference type="GO" id="GO:0003677">
    <property type="term" value="F:DNA binding"/>
    <property type="evidence" value="ECO:0007669"/>
    <property type="project" value="TreeGrafter"/>
</dbReference>
<comment type="catalytic activity">
    <reaction evidence="6">
        <text>a 2'-deoxycytidine in DNA + S-adenosyl-L-methionine = a 5-methyl-2'-deoxycytidine in DNA + S-adenosyl-L-homocysteine + H(+)</text>
        <dbReference type="Rhea" id="RHEA:13681"/>
        <dbReference type="Rhea" id="RHEA-COMP:11369"/>
        <dbReference type="Rhea" id="RHEA-COMP:11370"/>
        <dbReference type="ChEBI" id="CHEBI:15378"/>
        <dbReference type="ChEBI" id="CHEBI:57856"/>
        <dbReference type="ChEBI" id="CHEBI:59789"/>
        <dbReference type="ChEBI" id="CHEBI:85452"/>
        <dbReference type="ChEBI" id="CHEBI:85454"/>
        <dbReference type="EC" id="2.1.1.37"/>
    </reaction>
</comment>
<accession>A0A3N0G6D1</accession>
<dbReference type="Proteomes" id="UP000276061">
    <property type="component" value="Unassembled WGS sequence"/>
</dbReference>
<dbReference type="GO" id="GO:0044027">
    <property type="term" value="P:negative regulation of gene expression via chromosomal CpG island methylation"/>
    <property type="evidence" value="ECO:0007669"/>
    <property type="project" value="TreeGrafter"/>
</dbReference>
<dbReference type="InterPro" id="IPR001525">
    <property type="entry name" value="C5_MeTfrase"/>
</dbReference>
<organism evidence="7 8">
    <name type="scientific">Dickeya undicola</name>
    <dbReference type="NCBI Taxonomy" id="1577887"/>
    <lineage>
        <taxon>Bacteria</taxon>
        <taxon>Pseudomonadati</taxon>
        <taxon>Pseudomonadota</taxon>
        <taxon>Gammaproteobacteria</taxon>
        <taxon>Enterobacterales</taxon>
        <taxon>Pectobacteriaceae</taxon>
        <taxon>Dickeya</taxon>
    </lineage>
</organism>
<reference evidence="7 8" key="1">
    <citation type="submission" date="2018-11" db="EMBL/GenBank/DDBJ databases">
        <title>Characterization of surface water Dickeya isolates.</title>
        <authorList>
            <person name="Van Gijsegem F."/>
            <person name="Pedron J."/>
        </authorList>
    </citation>
    <scope>NUCLEOTIDE SEQUENCE [LARGE SCALE GENOMIC DNA]</scope>
    <source>
        <strain evidence="7 8">FVG1-MFV-O17</strain>
    </source>
</reference>
<dbReference type="Gene3D" id="3.40.50.150">
    <property type="entry name" value="Vaccinia Virus protein VP39"/>
    <property type="match status" value="1"/>
</dbReference>
<keyword evidence="3 7" id="KW-0808">Transferase</keyword>
<dbReference type="OrthoDB" id="9813719at2"/>
<evidence type="ECO:0000256" key="5">
    <source>
        <dbReference type="ARBA" id="ARBA00022747"/>
    </source>
</evidence>
<dbReference type="GO" id="GO:0032259">
    <property type="term" value="P:methylation"/>
    <property type="evidence" value="ECO:0007669"/>
    <property type="project" value="UniProtKB-KW"/>
</dbReference>
<dbReference type="AlphaFoldDB" id="A0A3N0G6D1"/>
<dbReference type="SUPFAM" id="SSF53335">
    <property type="entry name" value="S-adenosyl-L-methionine-dependent methyltransferases"/>
    <property type="match status" value="1"/>
</dbReference>
<dbReference type="EC" id="2.1.1.37" evidence="1"/>
<evidence type="ECO:0000313" key="7">
    <source>
        <dbReference type="EMBL" id="RNM07959.1"/>
    </source>
</evidence>
<evidence type="ECO:0000256" key="6">
    <source>
        <dbReference type="ARBA" id="ARBA00047422"/>
    </source>
</evidence>
<dbReference type="PANTHER" id="PTHR10629">
    <property type="entry name" value="CYTOSINE-SPECIFIC METHYLTRANSFERASE"/>
    <property type="match status" value="1"/>
</dbReference>
<dbReference type="EMBL" id="RJLR01000011">
    <property type="protein sequence ID" value="RNM07959.1"/>
    <property type="molecule type" value="Genomic_DNA"/>
</dbReference>
<proteinExistence type="predicted"/>
<evidence type="ECO:0000256" key="3">
    <source>
        <dbReference type="ARBA" id="ARBA00022679"/>
    </source>
</evidence>
<evidence type="ECO:0000256" key="4">
    <source>
        <dbReference type="ARBA" id="ARBA00022691"/>
    </source>
</evidence>